<dbReference type="InterPro" id="IPR043146">
    <property type="entry name" value="Penicillin_amidase_N_B-knob"/>
</dbReference>
<name>A0A1H6FVS1_THEAL</name>
<dbReference type="EMBL" id="FNWJ01000002">
    <property type="protein sequence ID" value="SEH14877.1"/>
    <property type="molecule type" value="Genomic_DNA"/>
</dbReference>
<dbReference type="InterPro" id="IPR023343">
    <property type="entry name" value="Penicillin_amidase_dom1"/>
</dbReference>
<accession>A0A1H6FVS1</accession>
<dbReference type="Pfam" id="PF01804">
    <property type="entry name" value="Penicil_amidase"/>
    <property type="match status" value="1"/>
</dbReference>
<dbReference type="Gene3D" id="1.10.287.150">
    <property type="match status" value="1"/>
</dbReference>
<keyword evidence="5" id="KW-0479">Metal-binding</keyword>
<keyword evidence="9" id="KW-1185">Reference proteome</keyword>
<evidence type="ECO:0000256" key="1">
    <source>
        <dbReference type="ARBA" id="ARBA00006586"/>
    </source>
</evidence>
<reference evidence="9" key="1">
    <citation type="submission" date="2016-10" db="EMBL/GenBank/DDBJ databases">
        <authorList>
            <person name="Varghese N."/>
            <person name="Submissions S."/>
        </authorList>
    </citation>
    <scope>NUCLEOTIDE SEQUENCE [LARGE SCALE GENOMIC DNA]</scope>
    <source>
        <strain evidence="9">ATCC 35263</strain>
    </source>
</reference>
<gene>
    <name evidence="8" type="ORF">SAMN02745716_1768</name>
</gene>
<protein>
    <submittedName>
        <fullName evidence="8">Acyl-homoserine lactone (AHL) acylase PvdQ</fullName>
    </submittedName>
</protein>
<dbReference type="STRING" id="29539.SAMN02745716_1768"/>
<dbReference type="Gene3D" id="1.10.439.10">
    <property type="entry name" value="Penicillin Amidohydrolase, domain 1"/>
    <property type="match status" value="1"/>
</dbReference>
<dbReference type="SUPFAM" id="SSF56235">
    <property type="entry name" value="N-terminal nucleophile aminohydrolases (Ntn hydrolases)"/>
    <property type="match status" value="1"/>
</dbReference>
<evidence type="ECO:0000256" key="3">
    <source>
        <dbReference type="ARBA" id="ARBA00023145"/>
    </source>
</evidence>
<dbReference type="PIRSF" id="PIRSF001227">
    <property type="entry name" value="Pen_acylase"/>
    <property type="match status" value="1"/>
</dbReference>
<dbReference type="Gene3D" id="1.10.1400.10">
    <property type="match status" value="1"/>
</dbReference>
<keyword evidence="7" id="KW-0732">Signal</keyword>
<evidence type="ECO:0000256" key="2">
    <source>
        <dbReference type="ARBA" id="ARBA00022801"/>
    </source>
</evidence>
<dbReference type="Proteomes" id="UP000222056">
    <property type="component" value="Unassembled WGS sequence"/>
</dbReference>
<evidence type="ECO:0000313" key="8">
    <source>
        <dbReference type="EMBL" id="SEH14877.1"/>
    </source>
</evidence>
<sequence length="901" mass="98774">MGQGGLRRAALALSLFAVACAASGGIALGRENAGAVVPRAGERVVVDPLPPTPGPSELSELLPGAPGAPGQSAQERSSGATIFRDRLGVSHIVAPSERAAAYAVGYASATERPFLTAGIRLLAQGRSAELLGPSALPADEAMRRDFYEAADVERQFARLPQHIRELLEAYARGVQKGFDVVMSDPTRRPLLFDLLGYRPEPWRAQDSLAVAMLFSYVVFAGEGGAGQLRNAALLDRLEQRFGARRGLAIWSQVLWRDDPRGPTVIPAGQGNDEPRALREERPGAQQVRLARELAPVIDKLVDERLREAQGLDAVLKRLPLPKIGSYAVAIGGTRTASGGGLLLGSPQAGLTAPPVFWQVGIRTPQRDCLGMSIPGFGPWIGIGWCNGHAWSLVAGNLGEQVDNYVERLKPGDRRAYLYRGQWRQMTVRQERFRIGACVPPLCERPMPPGESTLTIEETVHGPVVARDPDGRFAVTQRRAQRGMWARTLLTVDGWNKARSLAEFERATDVATGTYNLVYADARGHILYRLTGLQPVRSRGFDRRLPAPGDGSAEWRGFLRPRELPRVVDPRPQLIVVNQGTESKPSRWWPNSSAVAVGQASRVAQNRVDLLRIRRADGDDLEAANPRLLERRDGITPVFAAILERALRRSRDPELAEALALLREWQRSGFARVDRDGDGFYDAPAIAIFGADDFNLPSAQYPRYFWEELLRLVFADELGDGAKGSSDRGSFAAPGGWLQRLSLLKIALDGRLGRQRLVHQFVDDISTPRRETAGELIRRAAKSAIERLAAEFGTRDMRRWLRKVPQTSFTALGVVAPPPIPGFDHGTYSQIVDPRAGEGRYILPPGNAAADSAIDIAAAQAGRYPPHFADQRERYAAYGFFPMNRFGFERDPEQVIRLPEAG</sequence>
<evidence type="ECO:0000256" key="5">
    <source>
        <dbReference type="PIRSR" id="PIRSR001227-2"/>
    </source>
</evidence>
<keyword evidence="5" id="KW-0106">Calcium</keyword>
<dbReference type="PROSITE" id="PS51257">
    <property type="entry name" value="PROKAR_LIPOPROTEIN"/>
    <property type="match status" value="1"/>
</dbReference>
<feature type="active site" description="Nucleophile" evidence="4">
    <location>
        <position position="325"/>
    </location>
</feature>
<evidence type="ECO:0000256" key="7">
    <source>
        <dbReference type="SAM" id="SignalP"/>
    </source>
</evidence>
<dbReference type="InterPro" id="IPR014395">
    <property type="entry name" value="Pen/GL7ACA/AHL_acylase"/>
</dbReference>
<feature type="binding site" evidence="5">
    <location>
        <position position="401"/>
    </location>
    <ligand>
        <name>Ca(2+)</name>
        <dbReference type="ChEBI" id="CHEBI:29108"/>
    </ligand>
</feature>
<evidence type="ECO:0000256" key="6">
    <source>
        <dbReference type="SAM" id="MobiDB-lite"/>
    </source>
</evidence>
<evidence type="ECO:0000313" key="9">
    <source>
        <dbReference type="Proteomes" id="UP000222056"/>
    </source>
</evidence>
<comment type="similarity">
    <text evidence="1">Belongs to the peptidase S45 family.</text>
</comment>
<dbReference type="GO" id="GO:0016811">
    <property type="term" value="F:hydrolase activity, acting on carbon-nitrogen (but not peptide) bonds, in linear amides"/>
    <property type="evidence" value="ECO:0007669"/>
    <property type="project" value="InterPro"/>
</dbReference>
<dbReference type="InterPro" id="IPR043147">
    <property type="entry name" value="Penicillin_amidase_A-knob"/>
</dbReference>
<feature type="region of interest" description="Disordered" evidence="6">
    <location>
        <begin position="45"/>
        <end position="77"/>
    </location>
</feature>
<dbReference type="InterPro" id="IPR002692">
    <property type="entry name" value="S45"/>
</dbReference>
<feature type="binding site" evidence="5">
    <location>
        <position position="402"/>
    </location>
    <ligand>
        <name>Ca(2+)</name>
        <dbReference type="ChEBI" id="CHEBI:29108"/>
    </ligand>
</feature>
<comment type="cofactor">
    <cofactor evidence="5">
        <name>Ca(2+)</name>
        <dbReference type="ChEBI" id="CHEBI:29108"/>
    </cofactor>
    <text evidence="5">Binds 1 Ca(2+) ion per dimer.</text>
</comment>
<dbReference type="GO" id="GO:0017000">
    <property type="term" value="P:antibiotic biosynthetic process"/>
    <property type="evidence" value="ECO:0007669"/>
    <property type="project" value="InterPro"/>
</dbReference>
<keyword evidence="2" id="KW-0378">Hydrolase</keyword>
<dbReference type="RefSeq" id="WP_177169435.1">
    <property type="nucleotide sequence ID" value="NZ_FNWJ01000002.1"/>
</dbReference>
<feature type="chain" id="PRO_5013964671" evidence="7">
    <location>
        <begin position="22"/>
        <end position="901"/>
    </location>
</feature>
<feature type="signal peptide" evidence="7">
    <location>
        <begin position="1"/>
        <end position="21"/>
    </location>
</feature>
<evidence type="ECO:0000256" key="4">
    <source>
        <dbReference type="PIRSR" id="PIRSR001227-1"/>
    </source>
</evidence>
<organism evidence="8 9">
    <name type="scientific">Thermoleophilum album</name>
    <dbReference type="NCBI Taxonomy" id="29539"/>
    <lineage>
        <taxon>Bacteria</taxon>
        <taxon>Bacillati</taxon>
        <taxon>Actinomycetota</taxon>
        <taxon>Thermoleophilia</taxon>
        <taxon>Thermoleophilales</taxon>
        <taxon>Thermoleophilaceae</taxon>
        <taxon>Thermoleophilum</taxon>
    </lineage>
</organism>
<dbReference type="Gene3D" id="2.30.120.10">
    <property type="match status" value="1"/>
</dbReference>
<dbReference type="PANTHER" id="PTHR34218">
    <property type="entry name" value="PEPTIDASE S45 PENICILLIN AMIDASE"/>
    <property type="match status" value="1"/>
</dbReference>
<dbReference type="GO" id="GO:0046872">
    <property type="term" value="F:metal ion binding"/>
    <property type="evidence" value="ECO:0007669"/>
    <property type="project" value="UniProtKB-KW"/>
</dbReference>
<keyword evidence="3" id="KW-0865">Zymogen</keyword>
<dbReference type="Gene3D" id="3.60.20.10">
    <property type="entry name" value="Glutamine Phosphoribosylpyrophosphate, subunit 1, domain 1"/>
    <property type="match status" value="1"/>
</dbReference>
<proteinExistence type="inferred from homology"/>
<dbReference type="AlphaFoldDB" id="A0A1H6FVS1"/>
<dbReference type="PANTHER" id="PTHR34218:SF4">
    <property type="entry name" value="ACYL-HOMOSERINE LACTONE ACYLASE QUIP"/>
    <property type="match status" value="1"/>
</dbReference>
<dbReference type="InterPro" id="IPR029055">
    <property type="entry name" value="Ntn_hydrolases_N"/>
</dbReference>